<dbReference type="GO" id="GO:0005509">
    <property type="term" value="F:calcium ion binding"/>
    <property type="evidence" value="ECO:0007669"/>
    <property type="project" value="InterPro"/>
</dbReference>
<dbReference type="Pfam" id="PF00353">
    <property type="entry name" value="HemolysinCabind"/>
    <property type="match status" value="1"/>
</dbReference>
<reference evidence="2" key="1">
    <citation type="submission" date="2020-10" db="EMBL/GenBank/DDBJ databases">
        <title>Bacterium isolated from coastal waters sediment.</title>
        <authorList>
            <person name="Chen R.-J."/>
            <person name="Lu D.-C."/>
            <person name="Zhu K.-L."/>
            <person name="Du Z.-J."/>
        </authorList>
    </citation>
    <scope>NUCLEOTIDE SEQUENCE</scope>
    <source>
        <strain evidence="2">N1Y112</strain>
    </source>
</reference>
<dbReference type="AlphaFoldDB" id="A0A8J7K4S2"/>
<proteinExistence type="predicted"/>
<dbReference type="InterPro" id="IPR011049">
    <property type="entry name" value="Serralysin-like_metalloprot_C"/>
</dbReference>
<dbReference type="InterPro" id="IPR001343">
    <property type="entry name" value="Hemolysn_Ca-bd"/>
</dbReference>
<accession>A0A8J7K4S2</accession>
<sequence>MLTAFTLTADQDTLTGTANDDTFTAGVINVNNTLNDSLQAVDALNGGDGSDTLTATMNAGAVITPSMSNIENVTVRSTADGSGIDLSAASGVEKVTVENSTATAVVEGLGSVASLAVNNQNKDVSFDDSTATTLGLSVDTVGKVSKTAAVEVAVDLGATVASKATALNLTVNASNIEVKDTAGTNVATSATIAATGANEVKLTNGAASLTTLSVSGTGSVDVSETALTKLKTLTATDAGVTVDATGGVLETATTGAGKDDITVVGATVKSINTGAGDDKVTSVTTGLAATSTVDLGAGDDTLALGNASAAGAVLTAGEGTDTLAAAHADYATISGYSTANKAKITGFERLNITDVLANTDVVDLSAIGGLVSAQIAGTANTGAASVTNVGANSTVTIKGNMVAGQADGAVAISLKDSTGAADVLNLTIDQAITQNNDATVDTATSAITGITTTGVETVNVTSTGTLSTAVTAGAKTDAAVNGLVMVNNDLEVLNISGDQGLTFSSAAGMVDLKTVNASANTAGVTVNVSAAATDGSAEDITITGSAGDDTVVGSGNVDTISGGAGADTITGGAKADVLSGGAGNDIFVIAAATDSTLVNLDVISDFSANTAGQGTNGAADENGATATVADRTGDIIDLSFATPAVLELSVQSNASDAQTFLQNASTDATLAAVNVALDSSSGNLYIDADNNGTVDTVIQLNGVTTITEAAFII</sequence>
<evidence type="ECO:0000256" key="1">
    <source>
        <dbReference type="ARBA" id="ARBA00022837"/>
    </source>
</evidence>
<keyword evidence="3" id="KW-1185">Reference proteome</keyword>
<dbReference type="Gene3D" id="2.160.20.160">
    <property type="match status" value="1"/>
</dbReference>
<dbReference type="Proteomes" id="UP000640333">
    <property type="component" value="Unassembled WGS sequence"/>
</dbReference>
<organism evidence="2 3">
    <name type="scientific">Pontibacterium sinense</name>
    <dbReference type="NCBI Taxonomy" id="2781979"/>
    <lineage>
        <taxon>Bacteria</taxon>
        <taxon>Pseudomonadati</taxon>
        <taxon>Pseudomonadota</taxon>
        <taxon>Gammaproteobacteria</taxon>
        <taxon>Oceanospirillales</taxon>
        <taxon>Oceanospirillaceae</taxon>
        <taxon>Pontibacterium</taxon>
    </lineage>
</organism>
<comment type="caution">
    <text evidence="2">The sequence shown here is derived from an EMBL/GenBank/DDBJ whole genome shotgun (WGS) entry which is preliminary data.</text>
</comment>
<dbReference type="Gene3D" id="2.150.10.10">
    <property type="entry name" value="Serralysin-like metalloprotease, C-terminal"/>
    <property type="match status" value="1"/>
</dbReference>
<protein>
    <submittedName>
        <fullName evidence="2">Calcium-binding protein</fullName>
    </submittedName>
</protein>
<evidence type="ECO:0000313" key="2">
    <source>
        <dbReference type="EMBL" id="MBE9395945.1"/>
    </source>
</evidence>
<dbReference type="EMBL" id="JADEYS010000001">
    <property type="protein sequence ID" value="MBE9395945.1"/>
    <property type="molecule type" value="Genomic_DNA"/>
</dbReference>
<gene>
    <name evidence="2" type="ORF">IOQ59_01585</name>
</gene>
<dbReference type="RefSeq" id="WP_193951495.1">
    <property type="nucleotide sequence ID" value="NZ_JADEYS010000001.1"/>
</dbReference>
<evidence type="ECO:0000313" key="3">
    <source>
        <dbReference type="Proteomes" id="UP000640333"/>
    </source>
</evidence>
<name>A0A8J7K4S2_9GAMM</name>
<keyword evidence="1" id="KW-0106">Calcium</keyword>
<dbReference type="PRINTS" id="PR00313">
    <property type="entry name" value="CABNDNGRPT"/>
</dbReference>
<dbReference type="PROSITE" id="PS00330">
    <property type="entry name" value="HEMOLYSIN_CALCIUM"/>
    <property type="match status" value="1"/>
</dbReference>
<dbReference type="SUPFAM" id="SSF51120">
    <property type="entry name" value="beta-Roll"/>
    <property type="match status" value="2"/>
</dbReference>
<dbReference type="InterPro" id="IPR018511">
    <property type="entry name" value="Hemolysin-typ_Ca-bd_CS"/>
</dbReference>